<dbReference type="SUPFAM" id="SSF46894">
    <property type="entry name" value="C-terminal effector domain of the bipartite response regulators"/>
    <property type="match status" value="1"/>
</dbReference>
<dbReference type="Proteomes" id="UP000763505">
    <property type="component" value="Unassembled WGS sequence"/>
</dbReference>
<evidence type="ECO:0000256" key="7">
    <source>
        <dbReference type="ARBA" id="ARBA00023163"/>
    </source>
</evidence>
<evidence type="ECO:0000256" key="4">
    <source>
        <dbReference type="ARBA" id="ARBA00023012"/>
    </source>
</evidence>
<dbReference type="EMBL" id="DYYI01000071">
    <property type="protein sequence ID" value="HJE19963.1"/>
    <property type="molecule type" value="Genomic_DNA"/>
</dbReference>
<comment type="subcellular location">
    <subcellularLocation>
        <location evidence="1">Cytoplasm</location>
    </subcellularLocation>
</comment>
<sequence length="230" mass="26905">MILAKILIIEDDATLFNELKNRFEEWDYTIEGIEDFSNVMQTFIAESPELVIIDITLPKYDGFYWCRMIRDVSNIPIIFLSSRDHPTDMVMGMQLGADDYVQKPFNFDVLKAKVEALIRRTYEYHPQALDVFKFRDAIFDFKKLRVTHGDEEIELTKNEAFILSLLSQKVNQVVSRDEIIEALWDDARFISDNTLTVNVNRLRKRLEQIGLTQAIMTKTGYGYLLKEELS</sequence>
<dbReference type="Gene3D" id="3.40.50.2300">
    <property type="match status" value="1"/>
</dbReference>
<feature type="modified residue" description="4-aspartylphosphate" evidence="10">
    <location>
        <position position="54"/>
    </location>
</feature>
<evidence type="ECO:0000256" key="11">
    <source>
        <dbReference type="PROSITE-ProRule" id="PRU01091"/>
    </source>
</evidence>
<gene>
    <name evidence="14" type="ORF">K8V35_06390</name>
</gene>
<keyword evidence="2" id="KW-0963">Cytoplasm</keyword>
<dbReference type="CDD" id="cd18159">
    <property type="entry name" value="REC_OmpR_NsrR-like"/>
    <property type="match status" value="1"/>
</dbReference>
<dbReference type="InterPro" id="IPR016032">
    <property type="entry name" value="Sig_transdc_resp-reg_C-effctor"/>
</dbReference>
<keyword evidence="4" id="KW-0902">Two-component regulatory system</keyword>
<keyword evidence="6 11" id="KW-0238">DNA-binding</keyword>
<feature type="domain" description="OmpR/PhoB-type" evidence="13">
    <location>
        <begin position="129"/>
        <end position="227"/>
    </location>
</feature>
<name>A0A921JBU3_9STAP</name>
<evidence type="ECO:0000256" key="9">
    <source>
        <dbReference type="ARBA" id="ARBA00042986"/>
    </source>
</evidence>
<evidence type="ECO:0000256" key="8">
    <source>
        <dbReference type="ARBA" id="ARBA00040701"/>
    </source>
</evidence>
<dbReference type="Pfam" id="PF00072">
    <property type="entry name" value="Response_reg"/>
    <property type="match status" value="1"/>
</dbReference>
<dbReference type="AlphaFoldDB" id="A0A921JBU3"/>
<dbReference type="SMART" id="SM00448">
    <property type="entry name" value="REC"/>
    <property type="match status" value="1"/>
</dbReference>
<feature type="DNA-binding region" description="OmpR/PhoB-type" evidence="11">
    <location>
        <begin position="129"/>
        <end position="227"/>
    </location>
</feature>
<keyword evidence="3 10" id="KW-0597">Phosphoprotein</keyword>
<feature type="domain" description="Response regulatory" evidence="12">
    <location>
        <begin position="5"/>
        <end position="118"/>
    </location>
</feature>
<keyword evidence="7" id="KW-0804">Transcription</keyword>
<dbReference type="SUPFAM" id="SSF52172">
    <property type="entry name" value="CheY-like"/>
    <property type="match status" value="1"/>
</dbReference>
<evidence type="ECO:0000313" key="15">
    <source>
        <dbReference type="Proteomes" id="UP000763505"/>
    </source>
</evidence>
<evidence type="ECO:0000259" key="12">
    <source>
        <dbReference type="PROSITE" id="PS50110"/>
    </source>
</evidence>
<accession>A0A921JBU3</accession>
<evidence type="ECO:0000256" key="3">
    <source>
        <dbReference type="ARBA" id="ARBA00022553"/>
    </source>
</evidence>
<comment type="caution">
    <text evidence="14">The sequence shown here is derived from an EMBL/GenBank/DDBJ whole genome shotgun (WGS) entry which is preliminary data.</text>
</comment>
<evidence type="ECO:0000256" key="1">
    <source>
        <dbReference type="ARBA" id="ARBA00004496"/>
    </source>
</evidence>
<evidence type="ECO:0000256" key="6">
    <source>
        <dbReference type="ARBA" id="ARBA00023125"/>
    </source>
</evidence>
<dbReference type="InterPro" id="IPR001789">
    <property type="entry name" value="Sig_transdc_resp-reg_receiver"/>
</dbReference>
<dbReference type="PANTHER" id="PTHR48111:SF27">
    <property type="entry name" value="SENSORY TRANSDUCTION PROTEIN BCER"/>
    <property type="match status" value="1"/>
</dbReference>
<dbReference type="InterPro" id="IPR036388">
    <property type="entry name" value="WH-like_DNA-bd_sf"/>
</dbReference>
<evidence type="ECO:0000313" key="14">
    <source>
        <dbReference type="EMBL" id="HJE19963.1"/>
    </source>
</evidence>
<evidence type="ECO:0000259" key="13">
    <source>
        <dbReference type="PROSITE" id="PS51755"/>
    </source>
</evidence>
<dbReference type="CDD" id="cd00383">
    <property type="entry name" value="trans_reg_C"/>
    <property type="match status" value="1"/>
</dbReference>
<dbReference type="GO" id="GO:0000156">
    <property type="term" value="F:phosphorelay response regulator activity"/>
    <property type="evidence" value="ECO:0007669"/>
    <property type="project" value="TreeGrafter"/>
</dbReference>
<dbReference type="GO" id="GO:0000976">
    <property type="term" value="F:transcription cis-regulatory region binding"/>
    <property type="evidence" value="ECO:0007669"/>
    <property type="project" value="TreeGrafter"/>
</dbReference>
<dbReference type="InterPro" id="IPR001867">
    <property type="entry name" value="OmpR/PhoB-type_DNA-bd"/>
</dbReference>
<dbReference type="Pfam" id="PF00486">
    <property type="entry name" value="Trans_reg_C"/>
    <property type="match status" value="1"/>
</dbReference>
<dbReference type="GO" id="GO:0005829">
    <property type="term" value="C:cytosol"/>
    <property type="evidence" value="ECO:0007669"/>
    <property type="project" value="TreeGrafter"/>
</dbReference>
<proteinExistence type="predicted"/>
<dbReference type="GO" id="GO:0006355">
    <property type="term" value="P:regulation of DNA-templated transcription"/>
    <property type="evidence" value="ECO:0007669"/>
    <property type="project" value="InterPro"/>
</dbReference>
<evidence type="ECO:0000256" key="2">
    <source>
        <dbReference type="ARBA" id="ARBA00022490"/>
    </source>
</evidence>
<reference evidence="14" key="1">
    <citation type="journal article" date="2021" name="PeerJ">
        <title>Extensive microbial diversity within the chicken gut microbiome revealed by metagenomics and culture.</title>
        <authorList>
            <person name="Gilroy R."/>
            <person name="Ravi A."/>
            <person name="Getino M."/>
            <person name="Pursley I."/>
            <person name="Horton D.L."/>
            <person name="Alikhan N.F."/>
            <person name="Baker D."/>
            <person name="Gharbi K."/>
            <person name="Hall N."/>
            <person name="Watson M."/>
            <person name="Adriaenssens E.M."/>
            <person name="Foster-Nyarko E."/>
            <person name="Jarju S."/>
            <person name="Secka A."/>
            <person name="Antonio M."/>
            <person name="Oren A."/>
            <person name="Chaudhuri R.R."/>
            <person name="La Ragione R."/>
            <person name="Hildebrand F."/>
            <person name="Pallen M.J."/>
        </authorList>
    </citation>
    <scope>NUCLEOTIDE SEQUENCE</scope>
    <source>
        <strain evidence="14">6019</strain>
    </source>
</reference>
<evidence type="ECO:0000256" key="10">
    <source>
        <dbReference type="PROSITE-ProRule" id="PRU00169"/>
    </source>
</evidence>
<protein>
    <recommendedName>
        <fullName evidence="8">Response regulator protein GraR</fullName>
    </recommendedName>
    <alternativeName>
        <fullName evidence="9">Glycopeptide resistance-associated protein R</fullName>
    </alternativeName>
</protein>
<dbReference type="PROSITE" id="PS50110">
    <property type="entry name" value="RESPONSE_REGULATORY"/>
    <property type="match status" value="1"/>
</dbReference>
<evidence type="ECO:0000256" key="5">
    <source>
        <dbReference type="ARBA" id="ARBA00023015"/>
    </source>
</evidence>
<dbReference type="InterPro" id="IPR039420">
    <property type="entry name" value="WalR-like"/>
</dbReference>
<keyword evidence="5" id="KW-0805">Transcription regulation</keyword>
<dbReference type="InterPro" id="IPR011006">
    <property type="entry name" value="CheY-like_superfamily"/>
</dbReference>
<reference evidence="14" key="2">
    <citation type="submission" date="2021-09" db="EMBL/GenBank/DDBJ databases">
        <authorList>
            <person name="Gilroy R."/>
        </authorList>
    </citation>
    <scope>NUCLEOTIDE SEQUENCE</scope>
    <source>
        <strain evidence="14">6019</strain>
    </source>
</reference>
<dbReference type="PROSITE" id="PS51755">
    <property type="entry name" value="OMPR_PHOB"/>
    <property type="match status" value="1"/>
</dbReference>
<dbReference type="SMART" id="SM00862">
    <property type="entry name" value="Trans_reg_C"/>
    <property type="match status" value="1"/>
</dbReference>
<dbReference type="PANTHER" id="PTHR48111">
    <property type="entry name" value="REGULATOR OF RPOS"/>
    <property type="match status" value="1"/>
</dbReference>
<organism evidence="14 15">
    <name type="scientific">Aliicoccus persicus</name>
    <dbReference type="NCBI Taxonomy" id="930138"/>
    <lineage>
        <taxon>Bacteria</taxon>
        <taxon>Bacillati</taxon>
        <taxon>Bacillota</taxon>
        <taxon>Bacilli</taxon>
        <taxon>Bacillales</taxon>
        <taxon>Staphylococcaceae</taxon>
        <taxon>Aliicoccus</taxon>
    </lineage>
</organism>
<dbReference type="GO" id="GO:0032993">
    <property type="term" value="C:protein-DNA complex"/>
    <property type="evidence" value="ECO:0007669"/>
    <property type="project" value="TreeGrafter"/>
</dbReference>
<dbReference type="Gene3D" id="1.10.10.10">
    <property type="entry name" value="Winged helix-like DNA-binding domain superfamily/Winged helix DNA-binding domain"/>
    <property type="match status" value="1"/>
</dbReference>